<keyword evidence="9" id="KW-1185">Reference proteome</keyword>
<organism evidence="9 10">
    <name type="scientific">Drosophila lebanonensis</name>
    <name type="common">Fruit fly</name>
    <name type="synonym">Scaptodrosophila lebanonensis</name>
    <dbReference type="NCBI Taxonomy" id="7225"/>
    <lineage>
        <taxon>Eukaryota</taxon>
        <taxon>Metazoa</taxon>
        <taxon>Ecdysozoa</taxon>
        <taxon>Arthropoda</taxon>
        <taxon>Hexapoda</taxon>
        <taxon>Insecta</taxon>
        <taxon>Pterygota</taxon>
        <taxon>Neoptera</taxon>
        <taxon>Endopterygota</taxon>
        <taxon>Diptera</taxon>
        <taxon>Brachycera</taxon>
        <taxon>Muscomorpha</taxon>
        <taxon>Ephydroidea</taxon>
        <taxon>Drosophilidae</taxon>
        <taxon>Scaptodrosophila</taxon>
    </lineage>
</organism>
<dbReference type="Pfam" id="PF02878">
    <property type="entry name" value="PGM_PMM_I"/>
    <property type="match status" value="1"/>
</dbReference>
<evidence type="ECO:0000259" key="7">
    <source>
        <dbReference type="Pfam" id="PF02879"/>
    </source>
</evidence>
<dbReference type="AlphaFoldDB" id="A0A6J2UEW5"/>
<dbReference type="PANTHER" id="PTHR45745:SF1">
    <property type="entry name" value="PHOSPHOGLUCOMUTASE 2B-RELATED"/>
    <property type="match status" value="1"/>
</dbReference>
<keyword evidence="3" id="KW-0479">Metal-binding</keyword>
<dbReference type="Gene3D" id="3.40.120.10">
    <property type="entry name" value="Alpha-D-Glucose-1,6-Bisphosphate, subunit A, domain 3"/>
    <property type="match status" value="3"/>
</dbReference>
<dbReference type="InterPro" id="IPR005846">
    <property type="entry name" value="A-D-PHexomutase_a/b/a-III"/>
</dbReference>
<sequence>MAASKPATPLDLIKTLELSGEEDLDEQIKNWIIWDRNEASINQVVEVVKEQDWQALRLRLCHQIHFEPSGLLGIMRAGFDSVNDLIIIQTAQGLSKFLIDAYPSLQKRETQGVVIGYDGRYNSKRFAQLVATVFLNENFRVYLFQRVVPTPFVPFTVIRKKCLAGIVVTGSRFPKEVNGICVYWTNGALVIPPIDRNINNAIQENLEPRPTSWDLSVLDQNPILEDPYREIYPGYYDTLKKSISPAHLETNECSQLRFVYTAMHGVGYPFVKEAFYQARLKPVIAVLQQRDPDPEFPTLVHPDPEEGRVALEMSIKKAEEEHCTIILATDPDATSLAVAELDPKGRWKIFNGNEIGALLGWWTLECYKTRTQKPDLANCVMISNIVSSRILAAMAREEGFIFVETLRGFKWMGNKAFELLTLGKNVLFAFEESLGYMIFSNLMDRDGVSAACHIATMACHLRTTRNITLIEKLREIYDRYGYHASVCSYLISDDPSTVEKVFEHLRSFDGAPGTYPKSVLGGEFQVMNVRDMTTGVDTTYADNRARLPVNINHEMITFTFTSGFSITLRGVPDENKLKYFAEICGLPEEKDWGELSDKLYRMVDAVIDEFLQPKIYGLRTNMSNE</sequence>
<dbReference type="RefSeq" id="XP_030387011.1">
    <property type="nucleotide sequence ID" value="XM_030531151.1"/>
</dbReference>
<dbReference type="InterPro" id="IPR005844">
    <property type="entry name" value="A-D-PHexomutase_a/b/a-I"/>
</dbReference>
<evidence type="ECO:0000313" key="10">
    <source>
        <dbReference type="RefSeq" id="XP_030387011.1"/>
    </source>
</evidence>
<dbReference type="Pfam" id="PF02880">
    <property type="entry name" value="PGM_PMM_III"/>
    <property type="match status" value="1"/>
</dbReference>
<dbReference type="GeneID" id="115633694"/>
<dbReference type="OrthoDB" id="8300170at2759"/>
<dbReference type="GO" id="GO:0006166">
    <property type="term" value="P:purine ribonucleoside salvage"/>
    <property type="evidence" value="ECO:0007669"/>
    <property type="project" value="TreeGrafter"/>
</dbReference>
<protein>
    <submittedName>
        <fullName evidence="10">Phosphoglucomutase-2</fullName>
    </submittedName>
</protein>
<dbReference type="GO" id="GO:0046872">
    <property type="term" value="F:metal ion binding"/>
    <property type="evidence" value="ECO:0007669"/>
    <property type="project" value="UniProtKB-KW"/>
</dbReference>
<dbReference type="InterPro" id="IPR016055">
    <property type="entry name" value="A-D-PHexomutase_a/b/a-I/II/III"/>
</dbReference>
<evidence type="ECO:0000256" key="1">
    <source>
        <dbReference type="ARBA" id="ARBA00010231"/>
    </source>
</evidence>
<evidence type="ECO:0000256" key="3">
    <source>
        <dbReference type="ARBA" id="ARBA00022723"/>
    </source>
</evidence>
<dbReference type="PANTHER" id="PTHR45745">
    <property type="entry name" value="PHOSPHOMANNOMUTASE 45A"/>
    <property type="match status" value="1"/>
</dbReference>
<name>A0A6J2UEW5_DROLE</name>
<accession>A0A6J2UEW5</accession>
<dbReference type="InterPro" id="IPR005845">
    <property type="entry name" value="A-D-PHexomutase_a/b/a-II"/>
</dbReference>
<gene>
    <name evidence="10" type="primary">LOC115633694</name>
</gene>
<feature type="domain" description="Alpha-D-phosphohexomutase alpha/beta/alpha" evidence="7">
    <location>
        <begin position="235"/>
        <end position="344"/>
    </location>
</feature>
<evidence type="ECO:0000256" key="5">
    <source>
        <dbReference type="ARBA" id="ARBA00023235"/>
    </source>
</evidence>
<comment type="similarity">
    <text evidence="1">Belongs to the phosphohexose mutase family.</text>
</comment>
<evidence type="ECO:0000313" key="9">
    <source>
        <dbReference type="Proteomes" id="UP000504634"/>
    </source>
</evidence>
<dbReference type="CDD" id="cd05799">
    <property type="entry name" value="PGM2"/>
    <property type="match status" value="1"/>
</dbReference>
<evidence type="ECO:0000256" key="2">
    <source>
        <dbReference type="ARBA" id="ARBA00022553"/>
    </source>
</evidence>
<reference evidence="10" key="1">
    <citation type="submission" date="2025-08" db="UniProtKB">
        <authorList>
            <consortium name="RefSeq"/>
        </authorList>
    </citation>
    <scope>IDENTIFICATION</scope>
    <source>
        <strain evidence="10">11010-0011.00</strain>
        <tissue evidence="10">Whole body</tissue>
    </source>
</reference>
<evidence type="ECO:0000259" key="6">
    <source>
        <dbReference type="Pfam" id="PF02878"/>
    </source>
</evidence>
<evidence type="ECO:0000259" key="8">
    <source>
        <dbReference type="Pfam" id="PF02880"/>
    </source>
</evidence>
<dbReference type="Pfam" id="PF02879">
    <property type="entry name" value="PGM_PMM_II"/>
    <property type="match status" value="1"/>
</dbReference>
<proteinExistence type="inferred from homology"/>
<feature type="domain" description="Alpha-D-phosphohexomutase alpha/beta/alpha" evidence="6">
    <location>
        <begin position="69"/>
        <end position="206"/>
    </location>
</feature>
<dbReference type="GO" id="GO:0005634">
    <property type="term" value="C:nucleus"/>
    <property type="evidence" value="ECO:0007669"/>
    <property type="project" value="TreeGrafter"/>
</dbReference>
<dbReference type="GO" id="GO:0005975">
    <property type="term" value="P:carbohydrate metabolic process"/>
    <property type="evidence" value="ECO:0007669"/>
    <property type="project" value="InterPro"/>
</dbReference>
<keyword evidence="5" id="KW-0413">Isomerase</keyword>
<dbReference type="Proteomes" id="UP000504634">
    <property type="component" value="Unplaced"/>
</dbReference>
<evidence type="ECO:0000256" key="4">
    <source>
        <dbReference type="ARBA" id="ARBA00022842"/>
    </source>
</evidence>
<keyword evidence="2" id="KW-0597">Phosphoprotein</keyword>
<dbReference type="SUPFAM" id="SSF53738">
    <property type="entry name" value="Phosphoglucomutase, first 3 domains"/>
    <property type="match status" value="3"/>
</dbReference>
<dbReference type="GO" id="GO:0008973">
    <property type="term" value="F:phosphopentomutase activity"/>
    <property type="evidence" value="ECO:0007669"/>
    <property type="project" value="TreeGrafter"/>
</dbReference>
<keyword evidence="4" id="KW-0460">Magnesium</keyword>
<feature type="domain" description="Alpha-D-phosphohexomutase alpha/beta/alpha" evidence="8">
    <location>
        <begin position="351"/>
        <end position="477"/>
    </location>
</feature>